<accession>A0A0M2HD93</accession>
<sequence length="109" mass="11471">MKTILYAGSELLTGDEIADELMSLSQALAEAHAADTVAIPVISPDGRPGIASLLVGPASQIVVLTTSSDQSDLVDADAVARLREKTRRLRPVIGVADDTGDTARWTEEL</sequence>
<dbReference type="OrthoDB" id="5119511at2"/>
<evidence type="ECO:0000313" key="2">
    <source>
        <dbReference type="Proteomes" id="UP000033956"/>
    </source>
</evidence>
<dbReference type="EMBL" id="JYIZ01000041">
    <property type="protein sequence ID" value="KJL42664.1"/>
    <property type="molecule type" value="Genomic_DNA"/>
</dbReference>
<dbReference type="AlphaFoldDB" id="A0A0M2HD93"/>
<dbReference type="STRING" id="92835.RS81_01166"/>
<protein>
    <submittedName>
        <fullName evidence="1">Uncharacterized protein</fullName>
    </submittedName>
</protein>
<gene>
    <name evidence="1" type="ORF">RS81_01166</name>
</gene>
<proteinExistence type="predicted"/>
<comment type="caution">
    <text evidence="1">The sequence shown here is derived from an EMBL/GenBank/DDBJ whole genome shotgun (WGS) entry which is preliminary data.</text>
</comment>
<evidence type="ECO:0000313" key="1">
    <source>
        <dbReference type="EMBL" id="KJL42664.1"/>
    </source>
</evidence>
<keyword evidence="2" id="KW-1185">Reference proteome</keyword>
<dbReference type="Proteomes" id="UP000033956">
    <property type="component" value="Unassembled WGS sequence"/>
</dbReference>
<name>A0A0M2HD93_9MICO</name>
<organism evidence="1 2">
    <name type="scientific">Microbacterium terrae</name>
    <dbReference type="NCBI Taxonomy" id="69369"/>
    <lineage>
        <taxon>Bacteria</taxon>
        <taxon>Bacillati</taxon>
        <taxon>Actinomycetota</taxon>
        <taxon>Actinomycetes</taxon>
        <taxon>Micrococcales</taxon>
        <taxon>Microbacteriaceae</taxon>
        <taxon>Microbacterium</taxon>
    </lineage>
</organism>
<reference evidence="1 2" key="1">
    <citation type="submission" date="2015-02" db="EMBL/GenBank/DDBJ databases">
        <title>Draft genome sequences of ten Microbacterium spp. with emphasis on heavy metal contaminated environments.</title>
        <authorList>
            <person name="Corretto E."/>
        </authorList>
    </citation>
    <scope>NUCLEOTIDE SEQUENCE [LARGE SCALE GENOMIC DNA]</scope>
    <source>
        <strain evidence="1 2">DSM 12510</strain>
    </source>
</reference>
<dbReference type="PATRIC" id="fig|92835.4.peg.1185"/>
<dbReference type="RefSeq" id="WP_045275117.1">
    <property type="nucleotide sequence ID" value="NZ_BAAAUP010000003.1"/>
</dbReference>